<keyword evidence="2" id="KW-1185">Reference proteome</keyword>
<protein>
    <submittedName>
        <fullName evidence="1">HNH endonuclease</fullName>
    </submittedName>
</protein>
<gene>
    <name evidence="1" type="ORF">Dpoa569_0003455</name>
</gene>
<proteinExistence type="predicted"/>
<dbReference type="STRING" id="568768.GCA_000406125_00496"/>
<organism evidence="1 2">
    <name type="scientific">Dickeya poaceiphila</name>
    <dbReference type="NCBI Taxonomy" id="568768"/>
    <lineage>
        <taxon>Bacteria</taxon>
        <taxon>Pseudomonadati</taxon>
        <taxon>Pseudomonadota</taxon>
        <taxon>Gammaproteobacteria</taxon>
        <taxon>Enterobacterales</taxon>
        <taxon>Pectobacteriaceae</taxon>
        <taxon>Dickeya</taxon>
    </lineage>
</organism>
<sequence>MLRLWIVEKELEDYLRDVLKVCSSRAIFVINHIVQYGSINSEQIRNAGFVHGARAVGDVRDNGVPLITRNIKSSDNRTIAEYIFGPASDIKKHKFGGRINFPHSLKGKLIERDGLFCSISKQPLPAYELQIDHRVPYYISGDIAGERNSEDFMLLSKSMQRSKSWDCEHCENLKNYFDLNICKTCYWATPENYTHVAMRTQRSINLTWEGKEVKDFDSLYKESVNIGCSPQELIKAIIHKRYNG</sequence>
<keyword evidence="1" id="KW-0255">Endonuclease</keyword>
<dbReference type="GO" id="GO:0004519">
    <property type="term" value="F:endonuclease activity"/>
    <property type="evidence" value="ECO:0007669"/>
    <property type="project" value="UniProtKB-KW"/>
</dbReference>
<keyword evidence="1" id="KW-0540">Nuclease</keyword>
<accession>A0A5B8IA07</accession>
<dbReference type="REBASE" id="360986">
    <property type="entry name" value="DspB569ORF3454P"/>
</dbReference>
<dbReference type="Proteomes" id="UP000320591">
    <property type="component" value="Chromosome"/>
</dbReference>
<dbReference type="OrthoDB" id="7823637at2"/>
<dbReference type="AlphaFoldDB" id="A0A5B8IA07"/>
<dbReference type="EMBL" id="CP042220">
    <property type="protein sequence ID" value="QDX31432.1"/>
    <property type="molecule type" value="Genomic_DNA"/>
</dbReference>
<dbReference type="KEGG" id="dic:Dpoa569_0003455"/>
<evidence type="ECO:0000313" key="2">
    <source>
        <dbReference type="Proteomes" id="UP000320591"/>
    </source>
</evidence>
<evidence type="ECO:0000313" key="1">
    <source>
        <dbReference type="EMBL" id="QDX31432.1"/>
    </source>
</evidence>
<name>A0A5B8IA07_9GAMM</name>
<reference evidence="1 2" key="1">
    <citation type="journal article" date="2019" name="Environ. Microbiol.">
        <title>The phytopathogenic nature of Dickeya aquatica 174/2 and the dynamic early evolution of Dickeya pathogenicity.</title>
        <authorList>
            <person name="Duprey A."/>
            <person name="Taib N."/>
            <person name="Leonard S."/>
            <person name="Garin T."/>
            <person name="Flandrois J.P."/>
            <person name="Nasser W."/>
            <person name="Brochier-Armanet C."/>
            <person name="Reverchon S."/>
        </authorList>
    </citation>
    <scope>NUCLEOTIDE SEQUENCE [LARGE SCALE GENOMIC DNA]</scope>
    <source>
        <strain evidence="1 2">NCPPB 569</strain>
    </source>
</reference>
<keyword evidence="1" id="KW-0378">Hydrolase</keyword>